<evidence type="ECO:0000256" key="1">
    <source>
        <dbReference type="ARBA" id="ARBA00009437"/>
    </source>
</evidence>
<keyword evidence="7" id="KW-1185">Reference proteome</keyword>
<evidence type="ECO:0000313" key="7">
    <source>
        <dbReference type="Proteomes" id="UP001209701"/>
    </source>
</evidence>
<feature type="domain" description="HTH lysR-type" evidence="5">
    <location>
        <begin position="1"/>
        <end position="58"/>
    </location>
</feature>
<dbReference type="Pfam" id="PF00126">
    <property type="entry name" value="HTH_1"/>
    <property type="match status" value="1"/>
</dbReference>
<accession>A0ABT2YCQ1</accession>
<organism evidence="6 7">
    <name type="scientific">Roseateles oligotrophus</name>
    <dbReference type="NCBI Taxonomy" id="1769250"/>
    <lineage>
        <taxon>Bacteria</taxon>
        <taxon>Pseudomonadati</taxon>
        <taxon>Pseudomonadota</taxon>
        <taxon>Betaproteobacteria</taxon>
        <taxon>Burkholderiales</taxon>
        <taxon>Sphaerotilaceae</taxon>
        <taxon>Roseateles</taxon>
    </lineage>
</organism>
<dbReference type="Gene3D" id="1.10.10.10">
    <property type="entry name" value="Winged helix-like DNA-binding domain superfamily/Winged helix DNA-binding domain"/>
    <property type="match status" value="1"/>
</dbReference>
<evidence type="ECO:0000256" key="4">
    <source>
        <dbReference type="ARBA" id="ARBA00023163"/>
    </source>
</evidence>
<dbReference type="SUPFAM" id="SSF46785">
    <property type="entry name" value="Winged helix' DNA-binding domain"/>
    <property type="match status" value="1"/>
</dbReference>
<dbReference type="PANTHER" id="PTHR30346">
    <property type="entry name" value="TRANSCRIPTIONAL DUAL REGULATOR HCAR-RELATED"/>
    <property type="match status" value="1"/>
</dbReference>
<keyword evidence="2" id="KW-0805">Transcription regulation</keyword>
<proteinExistence type="inferred from homology"/>
<comment type="caution">
    <text evidence="6">The sequence shown here is derived from an EMBL/GenBank/DDBJ whole genome shotgun (WGS) entry which is preliminary data.</text>
</comment>
<dbReference type="Gene3D" id="3.40.190.10">
    <property type="entry name" value="Periplasmic binding protein-like II"/>
    <property type="match status" value="2"/>
</dbReference>
<dbReference type="PROSITE" id="PS50931">
    <property type="entry name" value="HTH_LYSR"/>
    <property type="match status" value="1"/>
</dbReference>
<dbReference type="InterPro" id="IPR036388">
    <property type="entry name" value="WH-like_DNA-bd_sf"/>
</dbReference>
<dbReference type="Pfam" id="PF03466">
    <property type="entry name" value="LysR_substrate"/>
    <property type="match status" value="1"/>
</dbReference>
<dbReference type="InterPro" id="IPR036390">
    <property type="entry name" value="WH_DNA-bd_sf"/>
</dbReference>
<name>A0ABT2YCQ1_9BURK</name>
<dbReference type="InterPro" id="IPR000847">
    <property type="entry name" value="LysR_HTH_N"/>
</dbReference>
<dbReference type="RefSeq" id="WP_263570838.1">
    <property type="nucleotide sequence ID" value="NZ_JAJIRN010000003.1"/>
</dbReference>
<evidence type="ECO:0000313" key="6">
    <source>
        <dbReference type="EMBL" id="MCV2367821.1"/>
    </source>
</evidence>
<dbReference type="InterPro" id="IPR005119">
    <property type="entry name" value="LysR_subst-bd"/>
</dbReference>
<evidence type="ECO:0000256" key="3">
    <source>
        <dbReference type="ARBA" id="ARBA00023125"/>
    </source>
</evidence>
<dbReference type="Proteomes" id="UP001209701">
    <property type="component" value="Unassembled WGS sequence"/>
</dbReference>
<keyword evidence="3" id="KW-0238">DNA-binding</keyword>
<reference evidence="6 7" key="1">
    <citation type="submission" date="2021-11" db="EMBL/GenBank/DDBJ databases">
        <authorList>
            <person name="Liang Q."/>
            <person name="Mou H."/>
            <person name="Liu Z."/>
        </authorList>
    </citation>
    <scope>NUCLEOTIDE SEQUENCE [LARGE SCALE GENOMIC DNA]</scope>
    <source>
        <strain evidence="6 7">CHU3</strain>
    </source>
</reference>
<protein>
    <submittedName>
        <fullName evidence="6">LysR family transcriptional regulator</fullName>
    </submittedName>
</protein>
<keyword evidence="4" id="KW-0804">Transcription</keyword>
<sequence length="301" mass="32887">MDLRLLRYFQTVAEEGHMTRAAARLGLQQPPLSQQIKALELQLGLQLFERHPKGVRLTEAGRLLQAETAKILRDMADMQQRMARVAQGEQGRVAVGFTSSAAAHRFTPAALRECRRRYPDIALELSEANAAEITAAVLAHRLDCGLIRVPVSQADDLWFETLFREPVVLALPVDHHLLRGRPVRRTLSLLDLHDEPLILARRPGAPGLYANLLAQCEALGVKPHIAAEVDRMMSNLNLVAAGVGISVVPASMQGSHPDAIVYCPLKEAELLDAPMTLVRRRAAPTGAVATFLALLAELALA</sequence>
<dbReference type="SUPFAM" id="SSF53850">
    <property type="entry name" value="Periplasmic binding protein-like II"/>
    <property type="match status" value="1"/>
</dbReference>
<gene>
    <name evidence="6" type="ORF">LNV07_06900</name>
</gene>
<dbReference type="EMBL" id="JAJIRN010000003">
    <property type="protein sequence ID" value="MCV2367821.1"/>
    <property type="molecule type" value="Genomic_DNA"/>
</dbReference>
<comment type="similarity">
    <text evidence="1">Belongs to the LysR transcriptional regulatory family.</text>
</comment>
<evidence type="ECO:0000259" key="5">
    <source>
        <dbReference type="PROSITE" id="PS50931"/>
    </source>
</evidence>
<dbReference type="PANTHER" id="PTHR30346:SF30">
    <property type="entry name" value="SMALL NEUTRAL PROTEASE REGULATORY PROTEIN"/>
    <property type="match status" value="1"/>
</dbReference>
<dbReference type="PRINTS" id="PR00039">
    <property type="entry name" value="HTHLYSR"/>
</dbReference>
<evidence type="ECO:0000256" key="2">
    <source>
        <dbReference type="ARBA" id="ARBA00023015"/>
    </source>
</evidence>